<keyword evidence="2" id="KW-1185">Reference proteome</keyword>
<gene>
    <name evidence="1" type="ORF">NQ314_005012</name>
</gene>
<dbReference type="PANTHER" id="PTHR10773:SF19">
    <property type="match status" value="1"/>
</dbReference>
<name>A0AAV8ZI24_9CUCU</name>
<dbReference type="AlphaFoldDB" id="A0AAV8ZI24"/>
<sequence length="113" mass="13264">MSRRKEIEEKYAKHIKEKNLSRKEKEHDKISDDQVKLVVFDLQAVLPCPMGDASSFYYVSKLNVLNFTLYDIKNHEGTCFMWHEDGAHREANEIGTCLLKYLQEIDQPEKNAM</sequence>
<comment type="caution">
    <text evidence="1">The sequence shown here is derived from an EMBL/GenBank/DDBJ whole genome shotgun (WGS) entry which is preliminary data.</text>
</comment>
<evidence type="ECO:0000313" key="1">
    <source>
        <dbReference type="EMBL" id="KAJ8964278.1"/>
    </source>
</evidence>
<proteinExistence type="predicted"/>
<evidence type="ECO:0000313" key="2">
    <source>
        <dbReference type="Proteomes" id="UP001162156"/>
    </source>
</evidence>
<dbReference type="PANTHER" id="PTHR10773">
    <property type="entry name" value="DNA-DIRECTED RNA POLYMERASES I, II, AND III SUBUNIT RPABC2"/>
    <property type="match status" value="1"/>
</dbReference>
<dbReference type="Proteomes" id="UP001162156">
    <property type="component" value="Unassembled WGS sequence"/>
</dbReference>
<reference evidence="1" key="1">
    <citation type="journal article" date="2023" name="Insect Mol. Biol.">
        <title>Genome sequencing provides insights into the evolution of gene families encoding plant cell wall-degrading enzymes in longhorned beetles.</title>
        <authorList>
            <person name="Shin N.R."/>
            <person name="Okamura Y."/>
            <person name="Kirsch R."/>
            <person name="Pauchet Y."/>
        </authorList>
    </citation>
    <scope>NUCLEOTIDE SEQUENCE</scope>
    <source>
        <strain evidence="1">RBIC_L_NR</strain>
    </source>
</reference>
<protein>
    <submittedName>
        <fullName evidence="1">Uncharacterized protein</fullName>
    </submittedName>
</protein>
<organism evidence="1 2">
    <name type="scientific">Rhamnusium bicolor</name>
    <dbReference type="NCBI Taxonomy" id="1586634"/>
    <lineage>
        <taxon>Eukaryota</taxon>
        <taxon>Metazoa</taxon>
        <taxon>Ecdysozoa</taxon>
        <taxon>Arthropoda</taxon>
        <taxon>Hexapoda</taxon>
        <taxon>Insecta</taxon>
        <taxon>Pterygota</taxon>
        <taxon>Neoptera</taxon>
        <taxon>Endopterygota</taxon>
        <taxon>Coleoptera</taxon>
        <taxon>Polyphaga</taxon>
        <taxon>Cucujiformia</taxon>
        <taxon>Chrysomeloidea</taxon>
        <taxon>Cerambycidae</taxon>
        <taxon>Lepturinae</taxon>
        <taxon>Rhagiini</taxon>
        <taxon>Rhamnusium</taxon>
    </lineage>
</organism>
<dbReference type="EMBL" id="JANEYF010001400">
    <property type="protein sequence ID" value="KAJ8964278.1"/>
    <property type="molecule type" value="Genomic_DNA"/>
</dbReference>
<accession>A0AAV8ZI24</accession>